<evidence type="ECO:0000256" key="2">
    <source>
        <dbReference type="ARBA" id="ARBA00022723"/>
    </source>
</evidence>
<evidence type="ECO:0000313" key="10">
    <source>
        <dbReference type="Proteomes" id="UP001359485"/>
    </source>
</evidence>
<evidence type="ECO:0000256" key="3">
    <source>
        <dbReference type="ARBA" id="ARBA00022737"/>
    </source>
</evidence>
<organism evidence="9 10">
    <name type="scientific">Polyplax serrata</name>
    <name type="common">Common mouse louse</name>
    <dbReference type="NCBI Taxonomy" id="468196"/>
    <lineage>
        <taxon>Eukaryota</taxon>
        <taxon>Metazoa</taxon>
        <taxon>Ecdysozoa</taxon>
        <taxon>Arthropoda</taxon>
        <taxon>Hexapoda</taxon>
        <taxon>Insecta</taxon>
        <taxon>Pterygota</taxon>
        <taxon>Neoptera</taxon>
        <taxon>Paraneoptera</taxon>
        <taxon>Psocodea</taxon>
        <taxon>Troctomorpha</taxon>
        <taxon>Phthiraptera</taxon>
        <taxon>Anoplura</taxon>
        <taxon>Polyplacidae</taxon>
        <taxon>Polyplax</taxon>
    </lineage>
</organism>
<dbReference type="PROSITE" id="PS00028">
    <property type="entry name" value="ZINC_FINGER_C2H2_1"/>
    <property type="match status" value="3"/>
</dbReference>
<evidence type="ECO:0000259" key="8">
    <source>
        <dbReference type="PROSITE" id="PS50157"/>
    </source>
</evidence>
<keyword evidence="5" id="KW-0862">Zinc</keyword>
<comment type="subcellular location">
    <subcellularLocation>
        <location evidence="1">Nucleus</location>
    </subcellularLocation>
</comment>
<sequence>MGSICKLDSSFGENFSCFGFDELEVPVGDSVKNKRLSLEALCRVERSSSRTGITCSLCNKRLLTKQGFSRHMKNHLGDRSQTCHICGKGFIEKKDISRHVNGHMEIHSSTRQYVCQYCGIRYSVRKYLRVHQRTRHPGMKTNVT</sequence>
<accession>A0ABR1B8K4</accession>
<dbReference type="Pfam" id="PF00096">
    <property type="entry name" value="zf-C2H2"/>
    <property type="match status" value="2"/>
</dbReference>
<evidence type="ECO:0000256" key="5">
    <source>
        <dbReference type="ARBA" id="ARBA00022833"/>
    </source>
</evidence>
<dbReference type="PANTHER" id="PTHR24394">
    <property type="entry name" value="ZINC FINGER PROTEIN"/>
    <property type="match status" value="1"/>
</dbReference>
<feature type="domain" description="C2H2-type" evidence="8">
    <location>
        <begin position="113"/>
        <end position="141"/>
    </location>
</feature>
<dbReference type="SUPFAM" id="SSF57667">
    <property type="entry name" value="beta-beta-alpha zinc fingers"/>
    <property type="match status" value="2"/>
</dbReference>
<dbReference type="EMBL" id="JAWJWF010000003">
    <property type="protein sequence ID" value="KAK6635367.1"/>
    <property type="molecule type" value="Genomic_DNA"/>
</dbReference>
<keyword evidence="3" id="KW-0677">Repeat</keyword>
<name>A0ABR1B8K4_POLSC</name>
<protein>
    <recommendedName>
        <fullName evidence="8">C2H2-type domain-containing protein</fullName>
    </recommendedName>
</protein>
<dbReference type="SMART" id="SM00355">
    <property type="entry name" value="ZnF_C2H2"/>
    <property type="match status" value="3"/>
</dbReference>
<gene>
    <name evidence="9" type="ORF">RUM44_000618</name>
</gene>
<dbReference type="PANTHER" id="PTHR24394:SF29">
    <property type="entry name" value="MYONEURIN"/>
    <property type="match status" value="1"/>
</dbReference>
<feature type="domain" description="C2H2-type" evidence="8">
    <location>
        <begin position="81"/>
        <end position="112"/>
    </location>
</feature>
<comment type="caution">
    <text evidence="9">The sequence shown here is derived from an EMBL/GenBank/DDBJ whole genome shotgun (WGS) entry which is preliminary data.</text>
</comment>
<keyword evidence="10" id="KW-1185">Reference proteome</keyword>
<reference evidence="9 10" key="1">
    <citation type="submission" date="2023-09" db="EMBL/GenBank/DDBJ databases">
        <title>Genomes of two closely related lineages of the louse Polyplax serrata with different host specificities.</title>
        <authorList>
            <person name="Martinu J."/>
            <person name="Tarabai H."/>
            <person name="Stefka J."/>
            <person name="Hypsa V."/>
        </authorList>
    </citation>
    <scope>NUCLEOTIDE SEQUENCE [LARGE SCALE GENOMIC DNA]</scope>
    <source>
        <strain evidence="9">98ZLc_SE</strain>
    </source>
</reference>
<keyword evidence="6" id="KW-0539">Nucleus</keyword>
<feature type="domain" description="C2H2-type" evidence="8">
    <location>
        <begin position="53"/>
        <end position="80"/>
    </location>
</feature>
<dbReference type="InterPro" id="IPR036236">
    <property type="entry name" value="Znf_C2H2_sf"/>
</dbReference>
<evidence type="ECO:0000256" key="4">
    <source>
        <dbReference type="ARBA" id="ARBA00022771"/>
    </source>
</evidence>
<dbReference type="Gene3D" id="3.30.160.60">
    <property type="entry name" value="Classic Zinc Finger"/>
    <property type="match status" value="2"/>
</dbReference>
<evidence type="ECO:0000256" key="6">
    <source>
        <dbReference type="ARBA" id="ARBA00023242"/>
    </source>
</evidence>
<evidence type="ECO:0000256" key="1">
    <source>
        <dbReference type="ARBA" id="ARBA00004123"/>
    </source>
</evidence>
<dbReference type="PROSITE" id="PS50157">
    <property type="entry name" value="ZINC_FINGER_C2H2_2"/>
    <property type="match status" value="3"/>
</dbReference>
<evidence type="ECO:0000256" key="7">
    <source>
        <dbReference type="PROSITE-ProRule" id="PRU00042"/>
    </source>
</evidence>
<proteinExistence type="predicted"/>
<keyword evidence="4 7" id="KW-0863">Zinc-finger</keyword>
<evidence type="ECO:0000313" key="9">
    <source>
        <dbReference type="EMBL" id="KAK6635367.1"/>
    </source>
</evidence>
<keyword evidence="2" id="KW-0479">Metal-binding</keyword>
<dbReference type="InterPro" id="IPR013087">
    <property type="entry name" value="Znf_C2H2_type"/>
</dbReference>
<dbReference type="Pfam" id="PF13894">
    <property type="entry name" value="zf-C2H2_4"/>
    <property type="match status" value="1"/>
</dbReference>
<dbReference type="Proteomes" id="UP001359485">
    <property type="component" value="Unassembled WGS sequence"/>
</dbReference>